<evidence type="ECO:0000313" key="2">
    <source>
        <dbReference type="EMBL" id="KAI1706415.1"/>
    </source>
</evidence>
<organism evidence="2 3">
    <name type="scientific">Ditylenchus destructor</name>
    <dbReference type="NCBI Taxonomy" id="166010"/>
    <lineage>
        <taxon>Eukaryota</taxon>
        <taxon>Metazoa</taxon>
        <taxon>Ecdysozoa</taxon>
        <taxon>Nematoda</taxon>
        <taxon>Chromadorea</taxon>
        <taxon>Rhabditida</taxon>
        <taxon>Tylenchina</taxon>
        <taxon>Tylenchomorpha</taxon>
        <taxon>Sphaerularioidea</taxon>
        <taxon>Anguinidae</taxon>
        <taxon>Anguininae</taxon>
        <taxon>Ditylenchus</taxon>
    </lineage>
</organism>
<feature type="compositionally biased region" description="Basic and acidic residues" evidence="1">
    <location>
        <begin position="1"/>
        <end position="12"/>
    </location>
</feature>
<dbReference type="AlphaFoldDB" id="A0AAD4MWS3"/>
<sequence>MDTGQEARERNSHYCPHPHGGAKLPPRQDAVVVIIIAYLCPIIDDRMLPPSPCPHQVCFRAFPTLNGGGLNFAHALERINEWVGGSETKQCLIY</sequence>
<comment type="caution">
    <text evidence="2">The sequence shown here is derived from an EMBL/GenBank/DDBJ whole genome shotgun (WGS) entry which is preliminary data.</text>
</comment>
<dbReference type="EMBL" id="JAKKPZ010000048">
    <property type="protein sequence ID" value="KAI1706415.1"/>
    <property type="molecule type" value="Genomic_DNA"/>
</dbReference>
<keyword evidence="3" id="KW-1185">Reference proteome</keyword>
<proteinExistence type="predicted"/>
<evidence type="ECO:0000256" key="1">
    <source>
        <dbReference type="SAM" id="MobiDB-lite"/>
    </source>
</evidence>
<protein>
    <submittedName>
        <fullName evidence="2">Uncharacterized protein</fullName>
    </submittedName>
</protein>
<gene>
    <name evidence="2" type="ORF">DdX_13076</name>
</gene>
<reference evidence="2" key="1">
    <citation type="submission" date="2022-01" db="EMBL/GenBank/DDBJ databases">
        <title>Genome Sequence Resource for Two Populations of Ditylenchus destructor, the Migratory Endoparasitic Phytonematode.</title>
        <authorList>
            <person name="Zhang H."/>
            <person name="Lin R."/>
            <person name="Xie B."/>
        </authorList>
    </citation>
    <scope>NUCLEOTIDE SEQUENCE</scope>
    <source>
        <strain evidence="2">BazhouSP</strain>
    </source>
</reference>
<name>A0AAD4MWS3_9BILA</name>
<feature type="region of interest" description="Disordered" evidence="1">
    <location>
        <begin position="1"/>
        <end position="25"/>
    </location>
</feature>
<evidence type="ECO:0000313" key="3">
    <source>
        <dbReference type="Proteomes" id="UP001201812"/>
    </source>
</evidence>
<dbReference type="Proteomes" id="UP001201812">
    <property type="component" value="Unassembled WGS sequence"/>
</dbReference>
<accession>A0AAD4MWS3</accession>